<evidence type="ECO:0000313" key="3">
    <source>
        <dbReference type="Proteomes" id="UP000285301"/>
    </source>
</evidence>
<proteinExistence type="predicted"/>
<comment type="caution">
    <text evidence="2">The sequence shown here is derived from an EMBL/GenBank/DDBJ whole genome shotgun (WGS) entry which is preliminary data.</text>
</comment>
<dbReference type="AlphaFoldDB" id="A0A443RHV8"/>
<feature type="region of interest" description="Disordered" evidence="1">
    <location>
        <begin position="202"/>
        <end position="241"/>
    </location>
</feature>
<organism evidence="2 3">
    <name type="scientific">Dinothrombium tinctorium</name>
    <dbReference type="NCBI Taxonomy" id="1965070"/>
    <lineage>
        <taxon>Eukaryota</taxon>
        <taxon>Metazoa</taxon>
        <taxon>Ecdysozoa</taxon>
        <taxon>Arthropoda</taxon>
        <taxon>Chelicerata</taxon>
        <taxon>Arachnida</taxon>
        <taxon>Acari</taxon>
        <taxon>Acariformes</taxon>
        <taxon>Trombidiformes</taxon>
        <taxon>Prostigmata</taxon>
        <taxon>Anystina</taxon>
        <taxon>Parasitengona</taxon>
        <taxon>Trombidioidea</taxon>
        <taxon>Trombidiidae</taxon>
        <taxon>Dinothrombium</taxon>
    </lineage>
</organism>
<keyword evidence="3" id="KW-1185">Reference proteome</keyword>
<dbReference type="STRING" id="1965070.A0A443RHV8"/>
<evidence type="ECO:0000256" key="1">
    <source>
        <dbReference type="SAM" id="MobiDB-lite"/>
    </source>
</evidence>
<gene>
    <name evidence="2" type="ORF">B4U79_05335</name>
</gene>
<dbReference type="Proteomes" id="UP000285301">
    <property type="component" value="Unassembled WGS sequence"/>
</dbReference>
<evidence type="ECO:0000313" key="2">
    <source>
        <dbReference type="EMBL" id="RWS14844.1"/>
    </source>
</evidence>
<feature type="compositionally biased region" description="Low complexity" evidence="1">
    <location>
        <begin position="63"/>
        <end position="81"/>
    </location>
</feature>
<name>A0A443RHV8_9ACAR</name>
<feature type="compositionally biased region" description="Low complexity" evidence="1">
    <location>
        <begin position="34"/>
        <end position="46"/>
    </location>
</feature>
<sequence length="241" mass="25594">MVPHPAHHTGPTWCSPFPSKPSPHHPNHSGMGVHHAPSAPSHSSPHIFTFPPTPPKDATPDNVSSGHSQSTSTASVSAASSNNDFGSTSNAVCSSSERSLEIAVSFKSHYADSSHHNMISTWGSNLANSATCNKPREGTANFSSLNQSIHHPTSINPYHPAHYPTGSCPPSSAELTGSASYGFSHHPHSTSSMFNNSKSLHNAHSAISKSRSKGRSSAGKRHMFGRRPDLDSHFNSELTLL</sequence>
<feature type="region of interest" description="Disordered" evidence="1">
    <location>
        <begin position="1"/>
        <end position="93"/>
    </location>
</feature>
<dbReference type="OrthoDB" id="515401at2759"/>
<dbReference type="EMBL" id="NCKU01000608">
    <property type="protein sequence ID" value="RWS14844.1"/>
    <property type="molecule type" value="Genomic_DNA"/>
</dbReference>
<reference evidence="2 3" key="1">
    <citation type="journal article" date="2018" name="Gigascience">
        <title>Genomes of trombidid mites reveal novel predicted allergens and laterally-transferred genes associated with secondary metabolism.</title>
        <authorList>
            <person name="Dong X."/>
            <person name="Chaisiri K."/>
            <person name="Xia D."/>
            <person name="Armstrong S.D."/>
            <person name="Fang Y."/>
            <person name="Donnelly M.J."/>
            <person name="Kadowaki T."/>
            <person name="McGarry J.W."/>
            <person name="Darby A.C."/>
            <person name="Makepeace B.L."/>
        </authorList>
    </citation>
    <scope>NUCLEOTIDE SEQUENCE [LARGE SCALE GENOMIC DNA]</scope>
    <source>
        <strain evidence="2">UoL-WK</strain>
    </source>
</reference>
<feature type="compositionally biased region" description="Polar residues" evidence="1">
    <location>
        <begin position="82"/>
        <end position="93"/>
    </location>
</feature>
<protein>
    <submittedName>
        <fullName evidence="2">GATA-binding factor 2-like protein</fullName>
    </submittedName>
</protein>
<feature type="compositionally biased region" description="Basic residues" evidence="1">
    <location>
        <begin position="210"/>
        <end position="225"/>
    </location>
</feature>
<accession>A0A443RHV8</accession>